<evidence type="ECO:0000256" key="3">
    <source>
        <dbReference type="ARBA" id="ARBA00004947"/>
    </source>
</evidence>
<dbReference type="Proteomes" id="UP000218627">
    <property type="component" value="Unassembled WGS sequence"/>
</dbReference>
<evidence type="ECO:0000256" key="8">
    <source>
        <dbReference type="ARBA" id="ARBA00023235"/>
    </source>
</evidence>
<reference evidence="13" key="1">
    <citation type="submission" date="2017-09" db="EMBL/GenBank/DDBJ databases">
        <authorList>
            <person name="Varghese N."/>
            <person name="Submissions S."/>
        </authorList>
    </citation>
    <scope>NUCLEOTIDE SEQUENCE [LARGE SCALE GENOMIC DNA]</scope>
    <source>
        <strain evidence="13">DSM 2913</strain>
    </source>
</reference>
<evidence type="ECO:0000256" key="2">
    <source>
        <dbReference type="ARBA" id="ARBA00001911"/>
    </source>
</evidence>
<dbReference type="GO" id="GO:0003978">
    <property type="term" value="F:UDP-glucose 4-epimerase activity"/>
    <property type="evidence" value="ECO:0007669"/>
    <property type="project" value="UniProtKB-UniRule"/>
</dbReference>
<dbReference type="GO" id="GO:0033499">
    <property type="term" value="P:galactose catabolic process via UDP-galactose, Leloir pathway"/>
    <property type="evidence" value="ECO:0007669"/>
    <property type="project" value="TreeGrafter"/>
</dbReference>
<evidence type="ECO:0000256" key="7">
    <source>
        <dbReference type="ARBA" id="ARBA00023027"/>
    </source>
</evidence>
<evidence type="ECO:0000256" key="6">
    <source>
        <dbReference type="ARBA" id="ARBA00018569"/>
    </source>
</evidence>
<dbReference type="Gene3D" id="3.40.50.720">
    <property type="entry name" value="NAD(P)-binding Rossmann-like Domain"/>
    <property type="match status" value="1"/>
</dbReference>
<evidence type="ECO:0000256" key="1">
    <source>
        <dbReference type="ARBA" id="ARBA00000083"/>
    </source>
</evidence>
<dbReference type="UniPathway" id="UPA00214"/>
<evidence type="ECO:0000256" key="5">
    <source>
        <dbReference type="ARBA" id="ARBA00013189"/>
    </source>
</evidence>
<comment type="subunit">
    <text evidence="10">Homodimer.</text>
</comment>
<dbReference type="EMBL" id="OBEN01000001">
    <property type="protein sequence ID" value="SNZ11334.1"/>
    <property type="molecule type" value="Genomic_DNA"/>
</dbReference>
<dbReference type="RefSeq" id="WP_096600195.1">
    <property type="nucleotide sequence ID" value="NZ_OBEN01000001.1"/>
</dbReference>
<comment type="similarity">
    <text evidence="4 10">Belongs to the NAD(P)-dependent epimerase/dehydratase family.</text>
</comment>
<evidence type="ECO:0000256" key="10">
    <source>
        <dbReference type="RuleBase" id="RU366046"/>
    </source>
</evidence>
<dbReference type="Pfam" id="PF01370">
    <property type="entry name" value="Epimerase"/>
    <property type="match status" value="1"/>
</dbReference>
<dbReference type="AlphaFoldDB" id="A0A285NP80"/>
<evidence type="ECO:0000313" key="13">
    <source>
        <dbReference type="Proteomes" id="UP000218627"/>
    </source>
</evidence>
<dbReference type="NCBIfam" id="TIGR01179">
    <property type="entry name" value="galE"/>
    <property type="match status" value="1"/>
</dbReference>
<dbReference type="EC" id="5.1.3.2" evidence="5 10"/>
<gene>
    <name evidence="12" type="ORF">SAMN06265353_0210</name>
</gene>
<dbReference type="InterPro" id="IPR001509">
    <property type="entry name" value="Epimerase_deHydtase"/>
</dbReference>
<keyword evidence="8 10" id="KW-0413">Isomerase</keyword>
<accession>A0A285NP80</accession>
<evidence type="ECO:0000256" key="9">
    <source>
        <dbReference type="ARBA" id="ARBA00023277"/>
    </source>
</evidence>
<keyword evidence="13" id="KW-1185">Reference proteome</keyword>
<dbReference type="CDD" id="cd05247">
    <property type="entry name" value="UDP_G4E_1_SDR_e"/>
    <property type="match status" value="1"/>
</dbReference>
<evidence type="ECO:0000259" key="11">
    <source>
        <dbReference type="Pfam" id="PF01370"/>
    </source>
</evidence>
<sequence length="325" mass="36262">MKILITGGAGYIGSHVVKLLGELGHTLLTYDNLSTGNPKAVLYGDLVVADLLDEGKLKEVIKNFKPHVVMHFAAKISVPESVKDPLRYYRENFCGTLNLLSAMVETGVRYLVFSSTAAVYGIPKSVPVKEEDPTLPINPYGWSKLMSEIAIKDLASSGYPLKFVILRYFNVAGADPEGKLGYMGKDTTHLIGRALRTAKGELPYLEVYGTDYPTPDGTCIRDYIHVMDLARAHIDAMHYLLEGGESDIFNVGYGQGYSVLEVIDKVKQITGVDFPVRYAGRREGDPPELVADSTKIKKRLSWRPIYYDISFIINTAWKWEMSYIY</sequence>
<dbReference type="SUPFAM" id="SSF51735">
    <property type="entry name" value="NAD(P)-binding Rossmann-fold domains"/>
    <property type="match status" value="1"/>
</dbReference>
<dbReference type="OrthoDB" id="9801029at2"/>
<evidence type="ECO:0000313" key="12">
    <source>
        <dbReference type="EMBL" id="SNZ11334.1"/>
    </source>
</evidence>
<proteinExistence type="inferred from homology"/>
<organism evidence="12 13">
    <name type="scientific">Hydrogenobacter hydrogenophilus</name>
    <dbReference type="NCBI Taxonomy" id="35835"/>
    <lineage>
        <taxon>Bacteria</taxon>
        <taxon>Pseudomonadati</taxon>
        <taxon>Aquificota</taxon>
        <taxon>Aquificia</taxon>
        <taxon>Aquificales</taxon>
        <taxon>Aquificaceae</taxon>
        <taxon>Hydrogenobacter</taxon>
    </lineage>
</organism>
<keyword evidence="9 10" id="KW-0119">Carbohydrate metabolism</keyword>
<keyword evidence="7 10" id="KW-0520">NAD</keyword>
<name>A0A285NP80_9AQUI</name>
<comment type="cofactor">
    <cofactor evidence="2 10">
        <name>NAD(+)</name>
        <dbReference type="ChEBI" id="CHEBI:57540"/>
    </cofactor>
</comment>
<protein>
    <recommendedName>
        <fullName evidence="6 10">UDP-glucose 4-epimerase</fullName>
        <ecNumber evidence="5 10">5.1.3.2</ecNumber>
    </recommendedName>
</protein>
<comment type="pathway">
    <text evidence="3 10">Carbohydrate metabolism; galactose metabolism.</text>
</comment>
<dbReference type="PANTHER" id="PTHR43725:SF53">
    <property type="entry name" value="UDP-ARABINOSE 4-EPIMERASE 1"/>
    <property type="match status" value="1"/>
</dbReference>
<dbReference type="InterPro" id="IPR005886">
    <property type="entry name" value="UDP_G4E"/>
</dbReference>
<dbReference type="InterPro" id="IPR036291">
    <property type="entry name" value="NAD(P)-bd_dom_sf"/>
</dbReference>
<feature type="domain" description="NAD-dependent epimerase/dehydratase" evidence="11">
    <location>
        <begin position="3"/>
        <end position="252"/>
    </location>
</feature>
<dbReference type="PANTHER" id="PTHR43725">
    <property type="entry name" value="UDP-GLUCOSE 4-EPIMERASE"/>
    <property type="match status" value="1"/>
</dbReference>
<evidence type="ECO:0000256" key="4">
    <source>
        <dbReference type="ARBA" id="ARBA00007637"/>
    </source>
</evidence>
<comment type="catalytic activity">
    <reaction evidence="1 10">
        <text>UDP-alpha-D-glucose = UDP-alpha-D-galactose</text>
        <dbReference type="Rhea" id="RHEA:22168"/>
        <dbReference type="ChEBI" id="CHEBI:58885"/>
        <dbReference type="ChEBI" id="CHEBI:66914"/>
        <dbReference type="EC" id="5.1.3.2"/>
    </reaction>
</comment>
<dbReference type="Gene3D" id="3.90.25.10">
    <property type="entry name" value="UDP-galactose 4-epimerase, domain 1"/>
    <property type="match status" value="1"/>
</dbReference>